<accession>A0A9K3DEW0</accession>
<evidence type="ECO:0000313" key="2">
    <source>
        <dbReference type="Proteomes" id="UP000265618"/>
    </source>
</evidence>
<sequence>RSVEWVFDAVQQHGKELRDRQSRAMAKDMLAVRRQGFARKRYIGSAASGRQAPVDSVYA</sequence>
<proteinExistence type="predicted"/>
<reference evidence="1 2" key="1">
    <citation type="journal article" date="2018" name="PLoS ONE">
        <title>The draft genome of Kipferlia bialata reveals reductive genome evolution in fornicate parasites.</title>
        <authorList>
            <person name="Tanifuji G."/>
            <person name="Takabayashi S."/>
            <person name="Kume K."/>
            <person name="Takagi M."/>
            <person name="Nakayama T."/>
            <person name="Kamikawa R."/>
            <person name="Inagaki Y."/>
            <person name="Hashimoto T."/>
        </authorList>
    </citation>
    <scope>NUCLEOTIDE SEQUENCE [LARGE SCALE GENOMIC DNA]</scope>
    <source>
        <strain evidence="1">NY0173</strain>
    </source>
</reference>
<protein>
    <submittedName>
        <fullName evidence="1">Uncharacterized protein</fullName>
    </submittedName>
</protein>
<gene>
    <name evidence="1" type="ORF">KIPB_017236</name>
</gene>
<keyword evidence="2" id="KW-1185">Reference proteome</keyword>
<evidence type="ECO:0000313" key="1">
    <source>
        <dbReference type="EMBL" id="GIQ93055.1"/>
    </source>
</evidence>
<name>A0A9K3DEW0_9EUKA</name>
<feature type="non-terminal residue" evidence="1">
    <location>
        <position position="1"/>
    </location>
</feature>
<organism evidence="1 2">
    <name type="scientific">Kipferlia bialata</name>
    <dbReference type="NCBI Taxonomy" id="797122"/>
    <lineage>
        <taxon>Eukaryota</taxon>
        <taxon>Metamonada</taxon>
        <taxon>Carpediemonas-like organisms</taxon>
        <taxon>Kipferlia</taxon>
    </lineage>
</organism>
<dbReference type="AlphaFoldDB" id="A0A9K3DEW0"/>
<dbReference type="Proteomes" id="UP000265618">
    <property type="component" value="Unassembled WGS sequence"/>
</dbReference>
<comment type="caution">
    <text evidence="1">The sequence shown here is derived from an EMBL/GenBank/DDBJ whole genome shotgun (WGS) entry which is preliminary data.</text>
</comment>
<dbReference type="EMBL" id="BDIP01011317">
    <property type="protein sequence ID" value="GIQ93055.1"/>
    <property type="molecule type" value="Genomic_DNA"/>
</dbReference>